<sequence>MAAWKHGYCVIDRLVAPSWVQSREPVIHESSMEVAAVGVWNVTTVYMWKGHGMGDGLYNDAALPEFHQAGTLCRWLTFNGTAETGN</sequence>
<accession>A0A0G4LJ31</accession>
<evidence type="ECO:0000313" key="1">
    <source>
        <dbReference type="EMBL" id="CRK22041.1"/>
    </source>
</evidence>
<gene>
    <name evidence="1" type="ORF">BN1708_013274</name>
    <name evidence="2" type="ORF">BN1723_007238</name>
</gene>
<keyword evidence="3" id="KW-1185">Reference proteome</keyword>
<dbReference type="AlphaFoldDB" id="A0A0G4LJ31"/>
<reference evidence="3 4" key="1">
    <citation type="submission" date="2015-05" db="EMBL/GenBank/DDBJ databases">
        <authorList>
            <person name="Fogelqvist Johan"/>
        </authorList>
    </citation>
    <scope>NUCLEOTIDE SEQUENCE [LARGE SCALE GENOMIC DNA]</scope>
    <source>
        <strain evidence="1">VL1</strain>
        <strain evidence="2">VL2</strain>
    </source>
</reference>
<organism evidence="1 3">
    <name type="scientific">Verticillium longisporum</name>
    <name type="common">Verticillium dahliae var. longisporum</name>
    <dbReference type="NCBI Taxonomy" id="100787"/>
    <lineage>
        <taxon>Eukaryota</taxon>
        <taxon>Fungi</taxon>
        <taxon>Dikarya</taxon>
        <taxon>Ascomycota</taxon>
        <taxon>Pezizomycotina</taxon>
        <taxon>Sordariomycetes</taxon>
        <taxon>Hypocreomycetidae</taxon>
        <taxon>Glomerellales</taxon>
        <taxon>Plectosphaerellaceae</taxon>
        <taxon>Verticillium</taxon>
    </lineage>
</organism>
<protein>
    <submittedName>
        <fullName evidence="1">Uncharacterized protein</fullName>
    </submittedName>
</protein>
<evidence type="ECO:0000313" key="4">
    <source>
        <dbReference type="Proteomes" id="UP000045706"/>
    </source>
</evidence>
<evidence type="ECO:0000313" key="3">
    <source>
        <dbReference type="Proteomes" id="UP000044602"/>
    </source>
</evidence>
<name>A0A0G4LJ31_VERLO</name>
<evidence type="ECO:0000313" key="2">
    <source>
        <dbReference type="EMBL" id="CRK46778.1"/>
    </source>
</evidence>
<dbReference type="EMBL" id="CVQI01036050">
    <property type="protein sequence ID" value="CRK46778.1"/>
    <property type="molecule type" value="Genomic_DNA"/>
</dbReference>
<dbReference type="Proteomes" id="UP000044602">
    <property type="component" value="Unassembled WGS sequence"/>
</dbReference>
<dbReference type="EMBL" id="CVQH01013447">
    <property type="protein sequence ID" value="CRK22041.1"/>
    <property type="molecule type" value="Genomic_DNA"/>
</dbReference>
<proteinExistence type="predicted"/>
<dbReference type="Proteomes" id="UP000045706">
    <property type="component" value="Unassembled WGS sequence"/>
</dbReference>